<name>A0A9D4KW26_DREPO</name>
<comment type="caution">
    <text evidence="1">The sequence shown here is derived from an EMBL/GenBank/DDBJ whole genome shotgun (WGS) entry which is preliminary data.</text>
</comment>
<dbReference type="AlphaFoldDB" id="A0A9D4KW26"/>
<evidence type="ECO:0000313" key="2">
    <source>
        <dbReference type="Proteomes" id="UP000828390"/>
    </source>
</evidence>
<sequence length="65" mass="7406">MRQLGPRKELVSFVRFDSAQSYNEAVQCLECSDYLRLLIKLCDFIVDLNLYATARTQEGAGDAFL</sequence>
<dbReference type="EMBL" id="JAIWYP010000003">
    <property type="protein sequence ID" value="KAH3846071.1"/>
    <property type="molecule type" value="Genomic_DNA"/>
</dbReference>
<protein>
    <submittedName>
        <fullName evidence="1">Uncharacterized protein</fullName>
    </submittedName>
</protein>
<accession>A0A9D4KW26</accession>
<dbReference type="Proteomes" id="UP000828390">
    <property type="component" value="Unassembled WGS sequence"/>
</dbReference>
<proteinExistence type="predicted"/>
<gene>
    <name evidence="1" type="ORF">DPMN_088365</name>
</gene>
<keyword evidence="2" id="KW-1185">Reference proteome</keyword>
<organism evidence="1 2">
    <name type="scientific">Dreissena polymorpha</name>
    <name type="common">Zebra mussel</name>
    <name type="synonym">Mytilus polymorpha</name>
    <dbReference type="NCBI Taxonomy" id="45954"/>
    <lineage>
        <taxon>Eukaryota</taxon>
        <taxon>Metazoa</taxon>
        <taxon>Spiralia</taxon>
        <taxon>Lophotrochozoa</taxon>
        <taxon>Mollusca</taxon>
        <taxon>Bivalvia</taxon>
        <taxon>Autobranchia</taxon>
        <taxon>Heteroconchia</taxon>
        <taxon>Euheterodonta</taxon>
        <taxon>Imparidentia</taxon>
        <taxon>Neoheterodontei</taxon>
        <taxon>Myida</taxon>
        <taxon>Dreissenoidea</taxon>
        <taxon>Dreissenidae</taxon>
        <taxon>Dreissena</taxon>
    </lineage>
</organism>
<reference evidence="1" key="1">
    <citation type="journal article" date="2019" name="bioRxiv">
        <title>The Genome of the Zebra Mussel, Dreissena polymorpha: A Resource for Invasive Species Research.</title>
        <authorList>
            <person name="McCartney M.A."/>
            <person name="Auch B."/>
            <person name="Kono T."/>
            <person name="Mallez S."/>
            <person name="Zhang Y."/>
            <person name="Obille A."/>
            <person name="Becker A."/>
            <person name="Abrahante J.E."/>
            <person name="Garbe J."/>
            <person name="Badalamenti J.P."/>
            <person name="Herman A."/>
            <person name="Mangelson H."/>
            <person name="Liachko I."/>
            <person name="Sullivan S."/>
            <person name="Sone E.D."/>
            <person name="Koren S."/>
            <person name="Silverstein K.A.T."/>
            <person name="Beckman K.B."/>
            <person name="Gohl D.M."/>
        </authorList>
    </citation>
    <scope>NUCLEOTIDE SEQUENCE</scope>
    <source>
        <strain evidence="1">Duluth1</strain>
        <tissue evidence="1">Whole animal</tissue>
    </source>
</reference>
<reference evidence="1" key="2">
    <citation type="submission" date="2020-11" db="EMBL/GenBank/DDBJ databases">
        <authorList>
            <person name="McCartney M.A."/>
            <person name="Auch B."/>
            <person name="Kono T."/>
            <person name="Mallez S."/>
            <person name="Becker A."/>
            <person name="Gohl D.M."/>
            <person name="Silverstein K.A.T."/>
            <person name="Koren S."/>
            <person name="Bechman K.B."/>
            <person name="Herman A."/>
            <person name="Abrahante J.E."/>
            <person name="Garbe J."/>
        </authorList>
    </citation>
    <scope>NUCLEOTIDE SEQUENCE</scope>
    <source>
        <strain evidence="1">Duluth1</strain>
        <tissue evidence="1">Whole animal</tissue>
    </source>
</reference>
<evidence type="ECO:0000313" key="1">
    <source>
        <dbReference type="EMBL" id="KAH3846071.1"/>
    </source>
</evidence>